<dbReference type="GO" id="GO:0004619">
    <property type="term" value="F:phosphoglycerate mutase activity"/>
    <property type="evidence" value="ECO:0007669"/>
    <property type="project" value="UniProtKB-EC"/>
</dbReference>
<reference evidence="8" key="1">
    <citation type="journal article" date="2022" name="bioRxiv">
        <title>Thiovibrio frasassiensisgen. nov., sp. nov., an autotrophic, elemental sulfur disproportionating bacterium isolated from sulfidic karst sediment, and proposal of Thiovibrionaceae fam. nov.</title>
        <authorList>
            <person name="Aronson H."/>
            <person name="Thomas C."/>
            <person name="Bhattacharyya M."/>
            <person name="Eckstein S."/>
            <person name="Jensen S."/>
            <person name="Barco R."/>
            <person name="Macalady J."/>
            <person name="Amend J."/>
        </authorList>
    </citation>
    <scope>NUCLEOTIDE SEQUENCE</scope>
    <source>
        <strain evidence="8">RS19-109</strain>
    </source>
</reference>
<evidence type="ECO:0000256" key="2">
    <source>
        <dbReference type="ARBA" id="ARBA00002315"/>
    </source>
</evidence>
<comment type="catalytic activity">
    <reaction evidence="1">
        <text>(2R)-2-phosphoglycerate = (2R)-3-phosphoglycerate</text>
        <dbReference type="Rhea" id="RHEA:15901"/>
        <dbReference type="ChEBI" id="CHEBI:58272"/>
        <dbReference type="ChEBI" id="CHEBI:58289"/>
        <dbReference type="EC" id="5.4.2.12"/>
    </reaction>
</comment>
<dbReference type="InterPro" id="IPR023665">
    <property type="entry name" value="ApgAM_prokaryotes"/>
</dbReference>
<protein>
    <submittedName>
        <fullName evidence="8">Cofactor-independent phosphoglycerate mutase</fullName>
        <ecNumber evidence="8">5.4.2.12</ecNumber>
    </submittedName>
</protein>
<evidence type="ECO:0000256" key="1">
    <source>
        <dbReference type="ARBA" id="ARBA00000370"/>
    </source>
</evidence>
<comment type="similarity">
    <text evidence="4">Belongs to the BPG-independent phosphoglycerate mutase family. A-PGAM subfamily.</text>
</comment>
<dbReference type="Pfam" id="PF01676">
    <property type="entry name" value="Metalloenzyme"/>
    <property type="match status" value="1"/>
</dbReference>
<dbReference type="PANTHER" id="PTHR31209">
    <property type="entry name" value="COFACTOR-INDEPENDENT PHOSPHOGLYCERATE MUTASE"/>
    <property type="match status" value="1"/>
</dbReference>
<evidence type="ECO:0000313" key="9">
    <source>
        <dbReference type="Proteomes" id="UP001154240"/>
    </source>
</evidence>
<evidence type="ECO:0000256" key="4">
    <source>
        <dbReference type="ARBA" id="ARBA00005524"/>
    </source>
</evidence>
<dbReference type="PANTHER" id="PTHR31209:SF4">
    <property type="entry name" value="2,3-BISPHOSPHOGLYCERATE-INDEPENDENT PHOSPHOGLYCERATE MUTASE"/>
    <property type="match status" value="1"/>
</dbReference>
<dbReference type="NCBIfam" id="TIGR00306">
    <property type="entry name" value="apgM"/>
    <property type="match status" value="1"/>
</dbReference>
<comment type="pathway">
    <text evidence="3">Carbohydrate degradation.</text>
</comment>
<dbReference type="InterPro" id="IPR004456">
    <property type="entry name" value="Pglycerate_mutase_ApgM"/>
</dbReference>
<sequence>MKYIILVGDGMGDLPIAELAGKTPLAFAKTPAMDRIAREGELCLLRTVPEGFPPGSDVANLSLLGYLPQKCYSGRAPLEAASLGVSLAPDEIAFRCNLVTLRFAEDRVYMEDYSSGHISSQEAKILIEGLEAVAGTSRLRFYPGVSYRHLLVHSGELGPLVTVPPHDYTGREVTQFWQAYNRIPHLQEALAKVLPFLADHQVNRDRQAMQRNPANAIWLWGEGKSPSMPTIREQFGIEGSLISAVDLLKGIGVYAGLEILEVPGATGYLDTNYAGKAAAAIEALQTKDLVFVHVEAPDEAAHQGSLQDKLQAIEDFDGKVVKPIFEAMLGSGYDFRLAVAMDHWTPLAIRTHSADPVPVAIYDSRAVRSGSGLPYDEHSGAQAGELLADGRQFFNRVLGR</sequence>
<dbReference type="InterPro" id="IPR017850">
    <property type="entry name" value="Alkaline_phosphatase_core_sf"/>
</dbReference>
<dbReference type="AlphaFoldDB" id="A0A9X4RN39"/>
<keyword evidence="6 8" id="KW-0413">Isomerase</keyword>
<keyword evidence="5" id="KW-0324">Glycolysis</keyword>
<dbReference type="Pfam" id="PF10143">
    <property type="entry name" value="PhosphMutase"/>
    <property type="match status" value="1"/>
</dbReference>
<evidence type="ECO:0000256" key="5">
    <source>
        <dbReference type="ARBA" id="ARBA00023152"/>
    </source>
</evidence>
<evidence type="ECO:0000313" key="8">
    <source>
        <dbReference type="EMBL" id="MDG4476843.1"/>
    </source>
</evidence>
<dbReference type="InterPro" id="IPR006124">
    <property type="entry name" value="Metalloenzyme"/>
</dbReference>
<gene>
    <name evidence="8" type="ORF">OLX77_11830</name>
</gene>
<proteinExistence type="inferred from homology"/>
<organism evidence="8 9">
    <name type="scientific">Thiovibrio frasassiensis</name>
    <dbReference type="NCBI Taxonomy" id="2984131"/>
    <lineage>
        <taxon>Bacteria</taxon>
        <taxon>Pseudomonadati</taxon>
        <taxon>Thermodesulfobacteriota</taxon>
        <taxon>Desulfobulbia</taxon>
        <taxon>Desulfobulbales</taxon>
        <taxon>Thiovibrionaceae</taxon>
        <taxon>Thiovibrio</taxon>
    </lineage>
</organism>
<dbReference type="GO" id="GO:0006096">
    <property type="term" value="P:glycolytic process"/>
    <property type="evidence" value="ECO:0007669"/>
    <property type="project" value="UniProtKB-KW"/>
</dbReference>
<dbReference type="GO" id="GO:0046872">
    <property type="term" value="F:metal ion binding"/>
    <property type="evidence" value="ECO:0007669"/>
    <property type="project" value="InterPro"/>
</dbReference>
<dbReference type="NCBIfam" id="NF003242">
    <property type="entry name" value="PRK04200.1"/>
    <property type="match status" value="1"/>
</dbReference>
<comment type="caution">
    <text evidence="8">The sequence shown here is derived from an EMBL/GenBank/DDBJ whole genome shotgun (WGS) entry which is preliminary data.</text>
</comment>
<accession>A0A9X4RN39</accession>
<dbReference type="RefSeq" id="WP_307633807.1">
    <property type="nucleotide sequence ID" value="NZ_JAPHEH010000001.1"/>
</dbReference>
<reference evidence="8" key="2">
    <citation type="submission" date="2022-10" db="EMBL/GenBank/DDBJ databases">
        <authorList>
            <person name="Aronson H.S."/>
        </authorList>
    </citation>
    <scope>NUCLEOTIDE SEQUENCE</scope>
    <source>
        <strain evidence="8">RS19-109</strain>
    </source>
</reference>
<keyword evidence="9" id="KW-1185">Reference proteome</keyword>
<dbReference type="Gene3D" id="3.30.70.2130">
    <property type="entry name" value="Metalloenzyme domain"/>
    <property type="match status" value="1"/>
</dbReference>
<feature type="domain" description="Metalloenzyme" evidence="7">
    <location>
        <begin position="1"/>
        <end position="365"/>
    </location>
</feature>
<dbReference type="Proteomes" id="UP001154240">
    <property type="component" value="Unassembled WGS sequence"/>
</dbReference>
<dbReference type="PIRSF" id="PIRSF006392">
    <property type="entry name" value="IPGAM_arch"/>
    <property type="match status" value="1"/>
</dbReference>
<evidence type="ECO:0000256" key="6">
    <source>
        <dbReference type="ARBA" id="ARBA00023235"/>
    </source>
</evidence>
<dbReference type="InterPro" id="IPR042253">
    <property type="entry name" value="Pglycerate_mutase_ApgM_sf"/>
</dbReference>
<evidence type="ECO:0000256" key="3">
    <source>
        <dbReference type="ARBA" id="ARBA00004921"/>
    </source>
</evidence>
<dbReference type="SUPFAM" id="SSF53649">
    <property type="entry name" value="Alkaline phosphatase-like"/>
    <property type="match status" value="1"/>
</dbReference>
<dbReference type="EC" id="5.4.2.12" evidence="8"/>
<comment type="function">
    <text evidence="2">Catalyzes the interconversion of 2-phosphoglycerate and 3-phosphoglycerate.</text>
</comment>
<dbReference type="EMBL" id="JAPHEH010000001">
    <property type="protein sequence ID" value="MDG4476843.1"/>
    <property type="molecule type" value="Genomic_DNA"/>
</dbReference>
<evidence type="ECO:0000259" key="7">
    <source>
        <dbReference type="Pfam" id="PF01676"/>
    </source>
</evidence>
<dbReference type="CDD" id="cd16011">
    <property type="entry name" value="iPGM_like"/>
    <property type="match status" value="1"/>
</dbReference>
<name>A0A9X4RN39_9BACT</name>
<dbReference type="Gene3D" id="3.40.720.10">
    <property type="entry name" value="Alkaline Phosphatase, subunit A"/>
    <property type="match status" value="1"/>
</dbReference>
<dbReference type="NCBIfam" id="TIGR02535">
    <property type="entry name" value="hyp_Hser_kinase"/>
    <property type="match status" value="1"/>
</dbReference>